<keyword evidence="3" id="KW-1185">Reference proteome</keyword>
<evidence type="ECO:0000256" key="1">
    <source>
        <dbReference type="SAM" id="MobiDB-lite"/>
    </source>
</evidence>
<reference evidence="2" key="4">
    <citation type="submission" date="2019-03" db="UniProtKB">
        <authorList>
            <consortium name="EnsemblPlants"/>
        </authorList>
    </citation>
    <scope>IDENTIFICATION</scope>
</reference>
<reference evidence="2" key="5">
    <citation type="journal article" date="2021" name="G3 (Bethesda)">
        <title>Aegilops tauschii genome assembly Aet v5.0 features greater sequence contiguity and improved annotation.</title>
        <authorList>
            <person name="Wang L."/>
            <person name="Zhu T."/>
            <person name="Rodriguez J.C."/>
            <person name="Deal K.R."/>
            <person name="Dubcovsky J."/>
            <person name="McGuire P.E."/>
            <person name="Lux T."/>
            <person name="Spannagl M."/>
            <person name="Mayer K.F.X."/>
            <person name="Baldrich P."/>
            <person name="Meyers B.C."/>
            <person name="Huo N."/>
            <person name="Gu Y.Q."/>
            <person name="Zhou H."/>
            <person name="Devos K.M."/>
            <person name="Bennetzen J.L."/>
            <person name="Unver T."/>
            <person name="Budak H."/>
            <person name="Gulick P.J."/>
            <person name="Galiba G."/>
            <person name="Kalapos B."/>
            <person name="Nelson D.R."/>
            <person name="Li P."/>
            <person name="You F.M."/>
            <person name="Luo M.C."/>
            <person name="Dvorak J."/>
        </authorList>
    </citation>
    <scope>NUCLEOTIDE SEQUENCE [LARGE SCALE GENOMIC DNA]</scope>
    <source>
        <strain evidence="2">cv. AL8/78</strain>
    </source>
</reference>
<feature type="compositionally biased region" description="Pro residues" evidence="1">
    <location>
        <begin position="27"/>
        <end position="40"/>
    </location>
</feature>
<dbReference type="Gramene" id="AET7Gv20627900.8">
    <property type="protein sequence ID" value="AET7Gv20627900.8"/>
    <property type="gene ID" value="AET7Gv20627900"/>
</dbReference>
<sequence length="67" mass="7405">PRHLLPCFPHALLPPDSPERKLRPFFFPTPPTSLLPPEPPLTARHRRRDPPSSDASGHVRHAGSCAA</sequence>
<evidence type="ECO:0000313" key="3">
    <source>
        <dbReference type="Proteomes" id="UP000015105"/>
    </source>
</evidence>
<accession>A0A453RLK1</accession>
<proteinExistence type="predicted"/>
<dbReference type="Proteomes" id="UP000015105">
    <property type="component" value="Chromosome 7D"/>
</dbReference>
<protein>
    <submittedName>
        <fullName evidence="2">Uncharacterized protein</fullName>
    </submittedName>
</protein>
<reference evidence="2" key="3">
    <citation type="journal article" date="2017" name="Nature">
        <title>Genome sequence of the progenitor of the wheat D genome Aegilops tauschii.</title>
        <authorList>
            <person name="Luo M.C."/>
            <person name="Gu Y.Q."/>
            <person name="Puiu D."/>
            <person name="Wang H."/>
            <person name="Twardziok S.O."/>
            <person name="Deal K.R."/>
            <person name="Huo N."/>
            <person name="Zhu T."/>
            <person name="Wang L."/>
            <person name="Wang Y."/>
            <person name="McGuire P.E."/>
            <person name="Liu S."/>
            <person name="Long H."/>
            <person name="Ramasamy R.K."/>
            <person name="Rodriguez J.C."/>
            <person name="Van S.L."/>
            <person name="Yuan L."/>
            <person name="Wang Z."/>
            <person name="Xia Z."/>
            <person name="Xiao L."/>
            <person name="Anderson O.D."/>
            <person name="Ouyang S."/>
            <person name="Liang Y."/>
            <person name="Zimin A.V."/>
            <person name="Pertea G."/>
            <person name="Qi P."/>
            <person name="Bennetzen J.L."/>
            <person name="Dai X."/>
            <person name="Dawson M.W."/>
            <person name="Muller H.G."/>
            <person name="Kugler K."/>
            <person name="Rivarola-Duarte L."/>
            <person name="Spannagl M."/>
            <person name="Mayer K.F.X."/>
            <person name="Lu F.H."/>
            <person name="Bevan M.W."/>
            <person name="Leroy P."/>
            <person name="Li P."/>
            <person name="You F.M."/>
            <person name="Sun Q."/>
            <person name="Liu Z."/>
            <person name="Lyons E."/>
            <person name="Wicker T."/>
            <person name="Salzberg S.L."/>
            <person name="Devos K.M."/>
            <person name="Dvorak J."/>
        </authorList>
    </citation>
    <scope>NUCLEOTIDE SEQUENCE [LARGE SCALE GENOMIC DNA]</scope>
    <source>
        <strain evidence="2">cv. AL8/78</strain>
    </source>
</reference>
<reference evidence="3" key="2">
    <citation type="journal article" date="2017" name="Nat. Plants">
        <title>The Aegilops tauschii genome reveals multiple impacts of transposons.</title>
        <authorList>
            <person name="Zhao G."/>
            <person name="Zou C."/>
            <person name="Li K."/>
            <person name="Wang K."/>
            <person name="Li T."/>
            <person name="Gao L."/>
            <person name="Zhang X."/>
            <person name="Wang H."/>
            <person name="Yang Z."/>
            <person name="Liu X."/>
            <person name="Jiang W."/>
            <person name="Mao L."/>
            <person name="Kong X."/>
            <person name="Jiao Y."/>
            <person name="Jia J."/>
        </authorList>
    </citation>
    <scope>NUCLEOTIDE SEQUENCE [LARGE SCALE GENOMIC DNA]</scope>
    <source>
        <strain evidence="3">cv. AL8/78</strain>
    </source>
</reference>
<feature type="region of interest" description="Disordered" evidence="1">
    <location>
        <begin position="17"/>
        <end position="67"/>
    </location>
</feature>
<reference evidence="3" key="1">
    <citation type="journal article" date="2014" name="Science">
        <title>Ancient hybridizations among the ancestral genomes of bread wheat.</title>
        <authorList>
            <consortium name="International Wheat Genome Sequencing Consortium,"/>
            <person name="Marcussen T."/>
            <person name="Sandve S.R."/>
            <person name="Heier L."/>
            <person name="Spannagl M."/>
            <person name="Pfeifer M."/>
            <person name="Jakobsen K.S."/>
            <person name="Wulff B.B."/>
            <person name="Steuernagel B."/>
            <person name="Mayer K.F."/>
            <person name="Olsen O.A."/>
        </authorList>
    </citation>
    <scope>NUCLEOTIDE SEQUENCE [LARGE SCALE GENOMIC DNA]</scope>
    <source>
        <strain evidence="3">cv. AL8/78</strain>
    </source>
</reference>
<dbReference type="EnsemblPlants" id="AET7Gv20627900.8">
    <property type="protein sequence ID" value="AET7Gv20627900.8"/>
    <property type="gene ID" value="AET7Gv20627900"/>
</dbReference>
<name>A0A453RLK1_AEGTS</name>
<dbReference type="AlphaFoldDB" id="A0A453RLK1"/>
<evidence type="ECO:0000313" key="2">
    <source>
        <dbReference type="EnsemblPlants" id="AET7Gv20627900.8"/>
    </source>
</evidence>
<organism evidence="2 3">
    <name type="scientific">Aegilops tauschii subsp. strangulata</name>
    <name type="common">Goatgrass</name>
    <dbReference type="NCBI Taxonomy" id="200361"/>
    <lineage>
        <taxon>Eukaryota</taxon>
        <taxon>Viridiplantae</taxon>
        <taxon>Streptophyta</taxon>
        <taxon>Embryophyta</taxon>
        <taxon>Tracheophyta</taxon>
        <taxon>Spermatophyta</taxon>
        <taxon>Magnoliopsida</taxon>
        <taxon>Liliopsida</taxon>
        <taxon>Poales</taxon>
        <taxon>Poaceae</taxon>
        <taxon>BOP clade</taxon>
        <taxon>Pooideae</taxon>
        <taxon>Triticodae</taxon>
        <taxon>Triticeae</taxon>
        <taxon>Triticinae</taxon>
        <taxon>Aegilops</taxon>
    </lineage>
</organism>